<dbReference type="InterPro" id="IPR013249">
    <property type="entry name" value="RNA_pol_sigma70_r4_t2"/>
</dbReference>
<proteinExistence type="inferred from homology"/>
<dbReference type="EMBL" id="UFSM01000001">
    <property type="protein sequence ID" value="SUU86971.1"/>
    <property type="molecule type" value="Genomic_DNA"/>
</dbReference>
<keyword evidence="3" id="KW-0731">Sigma factor</keyword>
<feature type="domain" description="RNA polymerase sigma factor 70 region 4 type 2" evidence="6">
    <location>
        <begin position="107"/>
        <end position="159"/>
    </location>
</feature>
<evidence type="ECO:0000256" key="1">
    <source>
        <dbReference type="ARBA" id="ARBA00010641"/>
    </source>
</evidence>
<dbReference type="NCBIfam" id="TIGR02937">
    <property type="entry name" value="sigma70-ECF"/>
    <property type="match status" value="1"/>
</dbReference>
<dbReference type="SUPFAM" id="SSF88946">
    <property type="entry name" value="Sigma2 domain of RNA polymerase sigma factors"/>
    <property type="match status" value="1"/>
</dbReference>
<protein>
    <submittedName>
        <fullName evidence="7">Probable RNA polymerase sigma factor fecI</fullName>
    </submittedName>
</protein>
<dbReference type="PANTHER" id="PTHR43133:SF63">
    <property type="entry name" value="RNA POLYMERASE SIGMA FACTOR FECI-RELATED"/>
    <property type="match status" value="1"/>
</dbReference>
<evidence type="ECO:0000313" key="8">
    <source>
        <dbReference type="Proteomes" id="UP000254701"/>
    </source>
</evidence>
<dbReference type="Gene3D" id="1.10.10.10">
    <property type="entry name" value="Winged helix-like DNA-binding domain superfamily/Winged helix DNA-binding domain"/>
    <property type="match status" value="1"/>
</dbReference>
<dbReference type="Pfam" id="PF08281">
    <property type="entry name" value="Sigma70_r4_2"/>
    <property type="match status" value="1"/>
</dbReference>
<evidence type="ECO:0000256" key="2">
    <source>
        <dbReference type="ARBA" id="ARBA00023015"/>
    </source>
</evidence>
<dbReference type="GO" id="GO:0003677">
    <property type="term" value="F:DNA binding"/>
    <property type="evidence" value="ECO:0007669"/>
    <property type="project" value="InterPro"/>
</dbReference>
<dbReference type="Gene3D" id="1.10.1740.10">
    <property type="match status" value="1"/>
</dbReference>
<dbReference type="InterPro" id="IPR013325">
    <property type="entry name" value="RNA_pol_sigma_r2"/>
</dbReference>
<feature type="domain" description="RNA polymerase sigma-70 region 2" evidence="5">
    <location>
        <begin position="12"/>
        <end position="76"/>
    </location>
</feature>
<organism evidence="7 8">
    <name type="scientific">Aminobacter aminovorans</name>
    <name type="common">Chelatobacter heintzii</name>
    <dbReference type="NCBI Taxonomy" id="83263"/>
    <lineage>
        <taxon>Bacteria</taxon>
        <taxon>Pseudomonadati</taxon>
        <taxon>Pseudomonadota</taxon>
        <taxon>Alphaproteobacteria</taxon>
        <taxon>Hyphomicrobiales</taxon>
        <taxon>Phyllobacteriaceae</taxon>
        <taxon>Aminobacter</taxon>
    </lineage>
</organism>
<keyword evidence="2" id="KW-0805">Transcription regulation</keyword>
<dbReference type="Proteomes" id="UP000254701">
    <property type="component" value="Unassembled WGS sequence"/>
</dbReference>
<dbReference type="GO" id="GO:0016987">
    <property type="term" value="F:sigma factor activity"/>
    <property type="evidence" value="ECO:0007669"/>
    <property type="project" value="UniProtKB-KW"/>
</dbReference>
<dbReference type="RefSeq" id="WP_165915969.1">
    <property type="nucleotide sequence ID" value="NZ_BAAAVY010000011.1"/>
</dbReference>
<dbReference type="InterPro" id="IPR039425">
    <property type="entry name" value="RNA_pol_sigma-70-like"/>
</dbReference>
<dbReference type="InterPro" id="IPR036388">
    <property type="entry name" value="WH-like_DNA-bd_sf"/>
</dbReference>
<evidence type="ECO:0000259" key="6">
    <source>
        <dbReference type="Pfam" id="PF08281"/>
    </source>
</evidence>
<dbReference type="InterPro" id="IPR007627">
    <property type="entry name" value="RNA_pol_sigma70_r2"/>
</dbReference>
<sequence>MTLTRLMTSFATLRPRIEALTRGRVGCSATAEDIVQDTWIRLSNVRHDDAIDNHAAFTMQAAKNAAIGHFRKQQRRNEIDAEVNELLSASVDEISPERIVMGRDMLRAVDKALQTMPERSRRIFLMNRVNGVSHREIARQLGISDEAVYYHIRRVVERLAELRDSNG</sequence>
<dbReference type="AlphaFoldDB" id="A0A380WDH2"/>
<name>A0A380WDH2_AMIAI</name>
<evidence type="ECO:0000256" key="4">
    <source>
        <dbReference type="ARBA" id="ARBA00023163"/>
    </source>
</evidence>
<reference evidence="7 8" key="1">
    <citation type="submission" date="2018-06" db="EMBL/GenBank/DDBJ databases">
        <authorList>
            <consortium name="Pathogen Informatics"/>
            <person name="Doyle S."/>
        </authorList>
    </citation>
    <scope>NUCLEOTIDE SEQUENCE [LARGE SCALE GENOMIC DNA]</scope>
    <source>
        <strain evidence="7 8">NCTC10684</strain>
    </source>
</reference>
<dbReference type="Pfam" id="PF04542">
    <property type="entry name" value="Sigma70_r2"/>
    <property type="match status" value="1"/>
</dbReference>
<dbReference type="InterPro" id="IPR013324">
    <property type="entry name" value="RNA_pol_sigma_r3/r4-like"/>
</dbReference>
<dbReference type="PANTHER" id="PTHR43133">
    <property type="entry name" value="RNA POLYMERASE ECF-TYPE SIGMA FACTO"/>
    <property type="match status" value="1"/>
</dbReference>
<gene>
    <name evidence="7" type="primary">fecI_1</name>
    <name evidence="7" type="ORF">NCTC10684_00160</name>
</gene>
<keyword evidence="4" id="KW-0804">Transcription</keyword>
<evidence type="ECO:0000259" key="5">
    <source>
        <dbReference type="Pfam" id="PF04542"/>
    </source>
</evidence>
<comment type="similarity">
    <text evidence="1">Belongs to the sigma-70 factor family. ECF subfamily.</text>
</comment>
<dbReference type="SUPFAM" id="SSF88659">
    <property type="entry name" value="Sigma3 and sigma4 domains of RNA polymerase sigma factors"/>
    <property type="match status" value="1"/>
</dbReference>
<evidence type="ECO:0000313" key="7">
    <source>
        <dbReference type="EMBL" id="SUU86971.1"/>
    </source>
</evidence>
<dbReference type="InterPro" id="IPR014284">
    <property type="entry name" value="RNA_pol_sigma-70_dom"/>
</dbReference>
<dbReference type="GO" id="GO:0006352">
    <property type="term" value="P:DNA-templated transcription initiation"/>
    <property type="evidence" value="ECO:0007669"/>
    <property type="project" value="InterPro"/>
</dbReference>
<evidence type="ECO:0000256" key="3">
    <source>
        <dbReference type="ARBA" id="ARBA00023082"/>
    </source>
</evidence>
<accession>A0A380WDH2</accession>